<evidence type="ECO:0000313" key="1">
    <source>
        <dbReference type="EMBL" id="KAJ8129620.1"/>
    </source>
</evidence>
<dbReference type="Proteomes" id="UP001153332">
    <property type="component" value="Unassembled WGS sequence"/>
</dbReference>
<accession>A0ACC2JQ51</accession>
<gene>
    <name evidence="1" type="ORF">O1611_g4012</name>
</gene>
<comment type="caution">
    <text evidence="1">The sequence shown here is derived from an EMBL/GenBank/DDBJ whole genome shotgun (WGS) entry which is preliminary data.</text>
</comment>
<sequence length="2167" mass="243605">MASHQDVPKTCKVILAETIAKGLLAEVKDTLKSIQQGAEGKPTLVAFLANGDPAAVKYAEWSKKTYCSGFHFDLRQVEKEALEEEIMAANEDSNVDGIIVYYPIFPGNPVHDKYIQETVSLAKDVEGLCHKHISNMYYNVRYLDPPQNLKKSILPCTPLAVVKILEYLQIYNSILPYGNRLFGKTITVINRSEVNGRPLAALLANDGATVYSVDLTGVQVFTRGRGIRQPRHQVQDKEGWTLEQCVPISDVIIGGVPSENYKVPTELIRDGAVCINFSSYRNFDGAEVKEKASIYVPSVGKVTIAVLLRNLVRLIANRPPVQLASESTLKAKNHAKKDQPVAPVSDQATEAYSAVPMGAMTYTKQQAPSTKQPSLTTAVRLAADSSLDPQCRATMADSLLPKLPAAHNELAKYIAERSDTSMAELMQPYRQFEAKLRELYAQDRNNPALDDPYLNVLPLFTKDTPFIQTRARNLDGETQEQKDKYIMPLPNDKRRPNGSPAVVESLKEFRYNFSVFSESSLSDMDWSNVVAAGSSVVNCLLPVPAEYKKSKRALRQYYHEKFCPASDVDLFLYGLNEEQAVEKIKEIETRIRDAILSEVTVVRTKNAITICSQYPTRHVQIVLRVYKSISEILTGFDIDCSGAAYDGNQVYTTPRALASYITQINPIDLSRRSPSYENRLSKYSHRNFEVYWPELDRSRVDPTIFERSFQRTLGLARLLVLERLPTTNAREQYLKKRREERGRPELVNRFQHRLYGNIKDIHEDEVADWVDENEVSNYHTFTVPYGEKFHAKKIEKLCYTKDLLLNAEWNQPKEREVYPASPKGSETMLKRIITDSSGYRVVHRHPAFFGRVEDQIGSFNPLTEDDWTEMAYVGNTARLCQAIVDGDLEHVEDWLSQEGADPNKRDYTGRTPLHLAVISSSPAIVKCLVDHGARLVARIADGRTTLHLAAARGDIEIAKILLEKSNANEEEEEEKQDQRRKAREESAKGKQGHTGRGSEAAGDDTDGSDDSDGELIDDDSSDDGAQSMVTGSFVKVDNKDESKESEAIPLDDDQNDPDFYKIDAVAWDSKCSALHLAILGGHCEMVKLLCQEFGADPLLPIKIGDGSYNNPNAAILTLVLALALPVEKAVRMCETLLSLGVTSSQADASGITAFHRYIQKNGVDVIESLWENDKLGLKTAINHVAVTGSAWSSDATSPLMTAIDLGNPILVLKLLDAGAKPDVDFDSWLRGAKFSFENQLGDFNSNQDKFHDGTERPLLVAIRSPQPVIALELLDRGVDPSPITKASWNVVRNEWARRYNRGETALDVVRKLLSELRKYDGEPATVRSEVRVFGRNNYNSLSTPKEPRGTAEFLAQFTDGTYQHWLISNRFSEKMDGYKRDLENIKKEEEKAASLVGLAEKKEAIRDVISQLEIVETALLERGAKTFAELYPKIETMPQRQDDNNSETSSEVDYNSLLGFNGIKDLTSDRRDAYIQLFEAAWAGDLEKIKSLTLAPWGAEEREPPLKIAASDLAGNNPFSLAFLKGHFGTAKAILEIVQAQWSPKEDEKARFKMARPEDEEESYDESEADDSSSEPEIYKEIINDRFTIDNIGEVSTQVKSDVLPSAIISWFTPTFVFNDGEIKETIFRSQNLLTFAMSRDDNRRFNFLLDMHTRFASTKPEGDEDEPNKFYTFPQVEFEHAIRMGRTTMLAEVIRRTGAGIPVEELVKKSGTEMKIKPRYYQGLTVYGKKRADWAKAGRNLVVKPPSTKVPPPLLTAALSGSLESVEWFLGDTPMRHYREFGTSKVAKEDPRLKHLNEAPGGFDRAITKWLSLQNDFVIHCAVMGPLGDFTNKLIEYLLKVCPASFEAKSDLGHTPLYLACLMGRVQFAKTLINAGADQSVKDKQFNNLIHACLTNKPKLDQLRKMLELFDPELRAHMFRQRNNLSNGGDTPLHFWLKSANETSYTWDHSGYGSRRILEDEEPKNAKLLSLLLEFSKGEELEILNGAGDTVLHTAVVRSLPKQTKILLEQNSKLLYRENTVGRTPGEIAYDIFTNSKVEGLDPININANVTFAKRLVDKDPGLFVSGTTPSKSRKDATWDVVQEHLAKSEGKRRLVSLNEANDVARRLGESYSWQRYYARGTTKTEEDADEEEKKEEVKETDFVATCYGTRKWSAWEVEDWTRRRD</sequence>
<keyword evidence="2" id="KW-1185">Reference proteome</keyword>
<proteinExistence type="predicted"/>
<evidence type="ECO:0000313" key="2">
    <source>
        <dbReference type="Proteomes" id="UP001153332"/>
    </source>
</evidence>
<name>A0ACC2JQ51_9PEZI</name>
<organism evidence="1 2">
    <name type="scientific">Lasiodiplodia mahajangana</name>
    <dbReference type="NCBI Taxonomy" id="1108764"/>
    <lineage>
        <taxon>Eukaryota</taxon>
        <taxon>Fungi</taxon>
        <taxon>Dikarya</taxon>
        <taxon>Ascomycota</taxon>
        <taxon>Pezizomycotina</taxon>
        <taxon>Dothideomycetes</taxon>
        <taxon>Dothideomycetes incertae sedis</taxon>
        <taxon>Botryosphaeriales</taxon>
        <taxon>Botryosphaeriaceae</taxon>
        <taxon>Lasiodiplodia</taxon>
    </lineage>
</organism>
<dbReference type="EMBL" id="JAPUUL010000708">
    <property type="protein sequence ID" value="KAJ8129620.1"/>
    <property type="molecule type" value="Genomic_DNA"/>
</dbReference>
<reference evidence="1" key="1">
    <citation type="submission" date="2022-12" db="EMBL/GenBank/DDBJ databases">
        <title>Genome Sequence of Lasiodiplodia mahajangana.</title>
        <authorList>
            <person name="Buettner E."/>
        </authorList>
    </citation>
    <scope>NUCLEOTIDE SEQUENCE</scope>
    <source>
        <strain evidence="1">VT137</strain>
    </source>
</reference>
<protein>
    <submittedName>
        <fullName evidence="1">Uncharacterized protein</fullName>
    </submittedName>
</protein>